<dbReference type="SUPFAM" id="SSF46785">
    <property type="entry name" value="Winged helix' DNA-binding domain"/>
    <property type="match status" value="1"/>
</dbReference>
<dbReference type="GO" id="GO:0043565">
    <property type="term" value="F:sequence-specific DNA binding"/>
    <property type="evidence" value="ECO:0007669"/>
    <property type="project" value="InterPro"/>
</dbReference>
<evidence type="ECO:0000256" key="1">
    <source>
        <dbReference type="ARBA" id="ARBA00023015"/>
    </source>
</evidence>
<keyword evidence="3" id="KW-0804">Transcription</keyword>
<dbReference type="SUPFAM" id="SSF54909">
    <property type="entry name" value="Dimeric alpha+beta barrel"/>
    <property type="match status" value="1"/>
</dbReference>
<evidence type="ECO:0000256" key="2">
    <source>
        <dbReference type="ARBA" id="ARBA00023125"/>
    </source>
</evidence>
<dbReference type="InterPro" id="IPR000485">
    <property type="entry name" value="AsnC-type_HTH_dom"/>
</dbReference>
<dbReference type="PROSITE" id="PS50956">
    <property type="entry name" value="HTH_ASNC_2"/>
    <property type="match status" value="1"/>
</dbReference>
<evidence type="ECO:0000259" key="4">
    <source>
        <dbReference type="PROSITE" id="PS50956"/>
    </source>
</evidence>
<dbReference type="FunFam" id="1.10.10.10:FF:000186">
    <property type="entry name" value="AsnC family transcriptional regulator"/>
    <property type="match status" value="1"/>
</dbReference>
<dbReference type="EMBL" id="FNEE01000018">
    <property type="protein sequence ID" value="SDK65200.1"/>
    <property type="molecule type" value="Genomic_DNA"/>
</dbReference>
<dbReference type="InterPro" id="IPR036390">
    <property type="entry name" value="WH_DNA-bd_sf"/>
</dbReference>
<evidence type="ECO:0000313" key="6">
    <source>
        <dbReference type="Proteomes" id="UP000198894"/>
    </source>
</evidence>
<keyword evidence="2" id="KW-0238">DNA-binding</keyword>
<dbReference type="PRINTS" id="PR00033">
    <property type="entry name" value="HTHASNC"/>
</dbReference>
<organism evidence="5 6">
    <name type="scientific">Mesorhizobium muleiense</name>
    <dbReference type="NCBI Taxonomy" id="1004279"/>
    <lineage>
        <taxon>Bacteria</taxon>
        <taxon>Pseudomonadati</taxon>
        <taxon>Pseudomonadota</taxon>
        <taxon>Alphaproteobacteria</taxon>
        <taxon>Hyphomicrobiales</taxon>
        <taxon>Phyllobacteriaceae</taxon>
        <taxon>Mesorhizobium</taxon>
    </lineage>
</organism>
<dbReference type="PANTHER" id="PTHR30154">
    <property type="entry name" value="LEUCINE-RESPONSIVE REGULATORY PROTEIN"/>
    <property type="match status" value="1"/>
</dbReference>
<reference evidence="6" key="1">
    <citation type="submission" date="2016-10" db="EMBL/GenBank/DDBJ databases">
        <authorList>
            <person name="Varghese N."/>
            <person name="Submissions S."/>
        </authorList>
    </citation>
    <scope>NUCLEOTIDE SEQUENCE [LARGE SCALE GENOMIC DNA]</scope>
    <source>
        <strain evidence="6">CGMCC 1.11022</strain>
    </source>
</reference>
<dbReference type="Pfam" id="PF13404">
    <property type="entry name" value="HTH_AsnC-type"/>
    <property type="match status" value="1"/>
</dbReference>
<proteinExistence type="predicted"/>
<dbReference type="InterPro" id="IPR036388">
    <property type="entry name" value="WH-like_DNA-bd_sf"/>
</dbReference>
<dbReference type="InterPro" id="IPR019887">
    <property type="entry name" value="Tscrpt_reg_AsnC/Lrp_C"/>
</dbReference>
<dbReference type="Pfam" id="PF01037">
    <property type="entry name" value="AsnC_trans_reg"/>
    <property type="match status" value="1"/>
</dbReference>
<dbReference type="PANTHER" id="PTHR30154:SF34">
    <property type="entry name" value="TRANSCRIPTIONAL REGULATOR AZLB"/>
    <property type="match status" value="1"/>
</dbReference>
<feature type="domain" description="HTH asnC-type" evidence="4">
    <location>
        <begin position="10"/>
        <end position="72"/>
    </location>
</feature>
<dbReference type="Gene3D" id="1.10.10.10">
    <property type="entry name" value="Winged helix-like DNA-binding domain superfamily/Winged helix DNA-binding domain"/>
    <property type="match status" value="1"/>
</dbReference>
<dbReference type="GO" id="GO:0043200">
    <property type="term" value="P:response to amino acid"/>
    <property type="evidence" value="ECO:0007669"/>
    <property type="project" value="TreeGrafter"/>
</dbReference>
<dbReference type="Gene3D" id="3.30.70.920">
    <property type="match status" value="1"/>
</dbReference>
<dbReference type="InterPro" id="IPR011991">
    <property type="entry name" value="ArsR-like_HTH"/>
</dbReference>
<name>A0A1G9DN16_9HYPH</name>
<dbReference type="Proteomes" id="UP000198894">
    <property type="component" value="Unassembled WGS sequence"/>
</dbReference>
<keyword evidence="1" id="KW-0805">Transcription regulation</keyword>
<accession>A0A1G9DN16</accession>
<dbReference type="InterPro" id="IPR011008">
    <property type="entry name" value="Dimeric_a/b-barrel"/>
</dbReference>
<sequence>MKSKLNTVRLDAWDLRILAELQTDGRISKSELAKRVHLSASACSERLRILETTGIVEGYYARLSPSLTGGVIFVMVEVVLDRHRLEDQRHFETAIQGISEILDCWAIGGRVDYLMRVAAPSMAAYQEFMEGLLQVGLGIDQYYSLIVTKSVKSNSPIPLSAPRQR</sequence>
<gene>
    <name evidence="5" type="ORF">SAMN05428953_11867</name>
</gene>
<dbReference type="GO" id="GO:0006355">
    <property type="term" value="P:regulation of DNA-templated transcription"/>
    <property type="evidence" value="ECO:0007669"/>
    <property type="project" value="UniProtKB-ARBA"/>
</dbReference>
<evidence type="ECO:0000256" key="3">
    <source>
        <dbReference type="ARBA" id="ARBA00023163"/>
    </source>
</evidence>
<dbReference type="SMART" id="SM00344">
    <property type="entry name" value="HTH_ASNC"/>
    <property type="match status" value="1"/>
</dbReference>
<dbReference type="RefSeq" id="WP_091597942.1">
    <property type="nucleotide sequence ID" value="NZ_FNEE01000018.1"/>
</dbReference>
<dbReference type="GO" id="GO:0005829">
    <property type="term" value="C:cytosol"/>
    <property type="evidence" value="ECO:0007669"/>
    <property type="project" value="TreeGrafter"/>
</dbReference>
<protein>
    <submittedName>
        <fullName evidence="5">Lrp/AsnC family transcriptional regulator, regulator of ectoine-degradation genes</fullName>
    </submittedName>
</protein>
<keyword evidence="6" id="KW-1185">Reference proteome</keyword>
<dbReference type="CDD" id="cd00090">
    <property type="entry name" value="HTH_ARSR"/>
    <property type="match status" value="1"/>
</dbReference>
<evidence type="ECO:0000313" key="5">
    <source>
        <dbReference type="EMBL" id="SDK65200.1"/>
    </source>
</evidence>
<dbReference type="InterPro" id="IPR019888">
    <property type="entry name" value="Tscrpt_reg_AsnC-like"/>
</dbReference>
<dbReference type="AlphaFoldDB" id="A0A1G9DN16"/>